<proteinExistence type="predicted"/>
<feature type="region of interest" description="Disordered" evidence="1">
    <location>
        <begin position="165"/>
        <end position="190"/>
    </location>
</feature>
<dbReference type="HOGENOM" id="CLU_956494_0_0_1"/>
<accession>A0A066XTK2</accession>
<reference evidence="3" key="1">
    <citation type="journal article" date="2014" name="Genome Announc.">
        <title>Draft genome sequence of Colletotrichum sublineola, a destructive pathogen of cultivated sorghum.</title>
        <authorList>
            <person name="Baroncelli R."/>
            <person name="Sanz-Martin J.M."/>
            <person name="Rech G.E."/>
            <person name="Sukno S.A."/>
            <person name="Thon M.R."/>
        </authorList>
    </citation>
    <scope>NUCLEOTIDE SEQUENCE [LARGE SCALE GENOMIC DNA]</scope>
    <source>
        <strain evidence="3">TX430BB</strain>
    </source>
</reference>
<name>A0A066XTK2_COLSU</name>
<feature type="region of interest" description="Disordered" evidence="1">
    <location>
        <begin position="1"/>
        <end position="23"/>
    </location>
</feature>
<evidence type="ECO:0000313" key="2">
    <source>
        <dbReference type="EMBL" id="KDN71039.1"/>
    </source>
</evidence>
<organism evidence="2 3">
    <name type="scientific">Colletotrichum sublineola</name>
    <name type="common">Sorghum anthracnose fungus</name>
    <dbReference type="NCBI Taxonomy" id="1173701"/>
    <lineage>
        <taxon>Eukaryota</taxon>
        <taxon>Fungi</taxon>
        <taxon>Dikarya</taxon>
        <taxon>Ascomycota</taxon>
        <taxon>Pezizomycotina</taxon>
        <taxon>Sordariomycetes</taxon>
        <taxon>Hypocreomycetidae</taxon>
        <taxon>Glomerellales</taxon>
        <taxon>Glomerellaceae</taxon>
        <taxon>Colletotrichum</taxon>
        <taxon>Colletotrichum graminicola species complex</taxon>
    </lineage>
</organism>
<sequence length="291" mass="33123">MSDHGDSPTCVSAEPHGPTSDSPRAIADLAAHYFGCIKISERAHFLDRNLNSQLWNHELDVQLDKLLYQEEPDMHADINIEANNRVDEKIKGLASKIETQYKRTDVLRKALSEVKCLVCTAPKNPSENPPCNLVNVAGHSHKEWKDSVSYKDGIKIIHEWRQRKNENENTTNGNDGLKHLASDSEDMPTGRKQVRDIIKKYHTNVDYEFEEDDTYELERDTNGYIIQWEVLGSSSTTCSKDQELSRKGDSKDRPYSIGQHPSFYKTSSAPEKILETGERECYGLSLQRCIP</sequence>
<comment type="caution">
    <text evidence="2">The sequence shown here is derived from an EMBL/GenBank/DDBJ whole genome shotgun (WGS) entry which is preliminary data.</text>
</comment>
<dbReference type="STRING" id="1173701.A0A066XTK2"/>
<dbReference type="OrthoDB" id="341259at2759"/>
<protein>
    <submittedName>
        <fullName evidence="2">Uncharacterized protein</fullName>
    </submittedName>
</protein>
<feature type="region of interest" description="Disordered" evidence="1">
    <location>
        <begin position="239"/>
        <end position="263"/>
    </location>
</feature>
<dbReference type="Proteomes" id="UP000027238">
    <property type="component" value="Unassembled WGS sequence"/>
</dbReference>
<feature type="compositionally biased region" description="Basic and acidic residues" evidence="1">
    <location>
        <begin position="240"/>
        <end position="254"/>
    </location>
</feature>
<evidence type="ECO:0000256" key="1">
    <source>
        <dbReference type="SAM" id="MobiDB-lite"/>
    </source>
</evidence>
<gene>
    <name evidence="2" type="ORF">CSUB01_09159</name>
</gene>
<evidence type="ECO:0000313" key="3">
    <source>
        <dbReference type="Proteomes" id="UP000027238"/>
    </source>
</evidence>
<keyword evidence="3" id="KW-1185">Reference proteome</keyword>
<dbReference type="eggNOG" id="KOG4177">
    <property type="taxonomic scope" value="Eukaryota"/>
</dbReference>
<dbReference type="EMBL" id="JMSE01000266">
    <property type="protein sequence ID" value="KDN71039.1"/>
    <property type="molecule type" value="Genomic_DNA"/>
</dbReference>
<dbReference type="AlphaFoldDB" id="A0A066XTK2"/>